<dbReference type="EC" id="2.3.2.27" evidence="2"/>
<dbReference type="PROSITE" id="PS50089">
    <property type="entry name" value="ZF_RING_2"/>
    <property type="match status" value="1"/>
</dbReference>
<evidence type="ECO:0000256" key="5">
    <source>
        <dbReference type="ARBA" id="ARBA00022771"/>
    </source>
</evidence>
<proteinExistence type="predicted"/>
<keyword evidence="11" id="KW-1185">Reference proteome</keyword>
<dbReference type="Proteomes" id="UP001234989">
    <property type="component" value="Chromosome 9"/>
</dbReference>
<feature type="domain" description="RING-type" evidence="9">
    <location>
        <begin position="124"/>
        <end position="165"/>
    </location>
</feature>
<dbReference type="PANTHER" id="PTHR22937:SF205">
    <property type="entry name" value="RING-TYPE E3 UBIQUITIN TRANSFERASE"/>
    <property type="match status" value="1"/>
</dbReference>
<dbReference type="InterPro" id="IPR045191">
    <property type="entry name" value="MBR1/2-like"/>
</dbReference>
<dbReference type="Pfam" id="PF13639">
    <property type="entry name" value="zf-RING_2"/>
    <property type="match status" value="1"/>
</dbReference>
<comment type="catalytic activity">
    <reaction evidence="1">
        <text>S-ubiquitinyl-[E2 ubiquitin-conjugating enzyme]-L-cysteine + [acceptor protein]-L-lysine = [E2 ubiquitin-conjugating enzyme]-L-cysteine + N(6)-ubiquitinyl-[acceptor protein]-L-lysine.</text>
        <dbReference type="EC" id="2.3.2.27"/>
    </reaction>
</comment>
<evidence type="ECO:0000256" key="8">
    <source>
        <dbReference type="PROSITE-ProRule" id="PRU00175"/>
    </source>
</evidence>
<dbReference type="AlphaFoldDB" id="A0AAF0ZML0"/>
<evidence type="ECO:0000256" key="2">
    <source>
        <dbReference type="ARBA" id="ARBA00012483"/>
    </source>
</evidence>
<keyword evidence="4" id="KW-0479">Metal-binding</keyword>
<dbReference type="SMART" id="SM00184">
    <property type="entry name" value="RING"/>
    <property type="match status" value="1"/>
</dbReference>
<evidence type="ECO:0000256" key="3">
    <source>
        <dbReference type="ARBA" id="ARBA00022679"/>
    </source>
</evidence>
<sequence>MNNLLYLFAPQMESYNSNGTLNVDGSSNAPVSVVTDNGETMTNVINPNIPVKFSHFTKENEGEVRDSEVDRRNFIYQHRVIGQAILEFREYARAGFRAIPPLLNINLHIYEATNSTCPETKEHCCICLEEYCDKEELARIDCGHMYHMDCLKEWNKIVNTCPVCRRRVAVICHFALRFRAYLGRLAATNQLRSGSVN</sequence>
<accession>A0AAF0ZML0</accession>
<keyword evidence="7" id="KW-0862">Zinc</keyword>
<evidence type="ECO:0000256" key="1">
    <source>
        <dbReference type="ARBA" id="ARBA00000900"/>
    </source>
</evidence>
<dbReference type="InterPro" id="IPR013083">
    <property type="entry name" value="Znf_RING/FYVE/PHD"/>
</dbReference>
<keyword evidence="6" id="KW-0833">Ubl conjugation pathway</keyword>
<dbReference type="Gene3D" id="3.30.40.10">
    <property type="entry name" value="Zinc/RING finger domain, C3HC4 (zinc finger)"/>
    <property type="match status" value="1"/>
</dbReference>
<keyword evidence="3" id="KW-0808">Transferase</keyword>
<dbReference type="PANTHER" id="PTHR22937">
    <property type="entry name" value="E3 UBIQUITIN-PROTEIN LIGASE RNF165"/>
    <property type="match status" value="1"/>
</dbReference>
<organism evidence="10 11">
    <name type="scientific">Solanum verrucosum</name>
    <dbReference type="NCBI Taxonomy" id="315347"/>
    <lineage>
        <taxon>Eukaryota</taxon>
        <taxon>Viridiplantae</taxon>
        <taxon>Streptophyta</taxon>
        <taxon>Embryophyta</taxon>
        <taxon>Tracheophyta</taxon>
        <taxon>Spermatophyta</taxon>
        <taxon>Magnoliopsida</taxon>
        <taxon>eudicotyledons</taxon>
        <taxon>Gunneridae</taxon>
        <taxon>Pentapetalae</taxon>
        <taxon>asterids</taxon>
        <taxon>lamiids</taxon>
        <taxon>Solanales</taxon>
        <taxon>Solanaceae</taxon>
        <taxon>Solanoideae</taxon>
        <taxon>Solaneae</taxon>
        <taxon>Solanum</taxon>
    </lineage>
</organism>
<dbReference type="InterPro" id="IPR001841">
    <property type="entry name" value="Znf_RING"/>
</dbReference>
<dbReference type="GO" id="GO:0061630">
    <property type="term" value="F:ubiquitin protein ligase activity"/>
    <property type="evidence" value="ECO:0007669"/>
    <property type="project" value="UniProtKB-EC"/>
</dbReference>
<evidence type="ECO:0000313" key="11">
    <source>
        <dbReference type="Proteomes" id="UP001234989"/>
    </source>
</evidence>
<evidence type="ECO:0000256" key="7">
    <source>
        <dbReference type="ARBA" id="ARBA00022833"/>
    </source>
</evidence>
<dbReference type="GO" id="GO:0008270">
    <property type="term" value="F:zinc ion binding"/>
    <property type="evidence" value="ECO:0007669"/>
    <property type="project" value="UniProtKB-KW"/>
</dbReference>
<keyword evidence="5 8" id="KW-0863">Zinc-finger</keyword>
<name>A0AAF0ZML0_SOLVR</name>
<gene>
    <name evidence="10" type="ORF">MTR67_038131</name>
</gene>
<evidence type="ECO:0000256" key="6">
    <source>
        <dbReference type="ARBA" id="ARBA00022786"/>
    </source>
</evidence>
<reference evidence="10" key="1">
    <citation type="submission" date="2023-08" db="EMBL/GenBank/DDBJ databases">
        <title>A de novo genome assembly of Solanum verrucosum Schlechtendal, a Mexican diploid species geographically isolated from the other diploid A-genome species in potato relatives.</title>
        <authorList>
            <person name="Hosaka K."/>
        </authorList>
    </citation>
    <scope>NUCLEOTIDE SEQUENCE</scope>
    <source>
        <tissue evidence="10">Young leaves</tissue>
    </source>
</reference>
<protein>
    <recommendedName>
        <fullName evidence="2">RING-type E3 ubiquitin transferase</fullName>
        <ecNumber evidence="2">2.3.2.27</ecNumber>
    </recommendedName>
</protein>
<evidence type="ECO:0000259" key="9">
    <source>
        <dbReference type="PROSITE" id="PS50089"/>
    </source>
</evidence>
<dbReference type="SUPFAM" id="SSF57850">
    <property type="entry name" value="RING/U-box"/>
    <property type="match status" value="1"/>
</dbReference>
<evidence type="ECO:0000256" key="4">
    <source>
        <dbReference type="ARBA" id="ARBA00022723"/>
    </source>
</evidence>
<evidence type="ECO:0000313" key="10">
    <source>
        <dbReference type="EMBL" id="WMV44746.1"/>
    </source>
</evidence>
<dbReference type="EMBL" id="CP133620">
    <property type="protein sequence ID" value="WMV44746.1"/>
    <property type="molecule type" value="Genomic_DNA"/>
</dbReference>